<dbReference type="AlphaFoldDB" id="A0A7Y0ATT7"/>
<evidence type="ECO:0000259" key="5">
    <source>
        <dbReference type="PROSITE" id="PS51891"/>
    </source>
</evidence>
<keyword evidence="4" id="KW-0456">Lyase</keyword>
<dbReference type="GO" id="GO:0046872">
    <property type="term" value="F:metal ion binding"/>
    <property type="evidence" value="ECO:0007669"/>
    <property type="project" value="UniProtKB-KW"/>
</dbReference>
<accession>A0A7Y0ATT7</accession>
<feature type="domain" description="CENP-V/GFA" evidence="5">
    <location>
        <begin position="5"/>
        <end position="119"/>
    </location>
</feature>
<comment type="caution">
    <text evidence="6">The sequence shown here is derived from an EMBL/GenBank/DDBJ whole genome shotgun (WGS) entry which is preliminary data.</text>
</comment>
<dbReference type="SUPFAM" id="SSF51316">
    <property type="entry name" value="Mss4-like"/>
    <property type="match status" value="1"/>
</dbReference>
<evidence type="ECO:0000256" key="4">
    <source>
        <dbReference type="ARBA" id="ARBA00023239"/>
    </source>
</evidence>
<organism evidence="6 7">
    <name type="scientific">Rhizobium terricola</name>
    <dbReference type="NCBI Taxonomy" id="2728849"/>
    <lineage>
        <taxon>Bacteria</taxon>
        <taxon>Pseudomonadati</taxon>
        <taxon>Pseudomonadota</taxon>
        <taxon>Alphaproteobacteria</taxon>
        <taxon>Hyphomicrobiales</taxon>
        <taxon>Rhizobiaceae</taxon>
        <taxon>Rhizobium/Agrobacterium group</taxon>
        <taxon>Rhizobium</taxon>
    </lineage>
</organism>
<keyword evidence="3" id="KW-0862">Zinc</keyword>
<dbReference type="PROSITE" id="PS51891">
    <property type="entry name" value="CENP_V_GFA"/>
    <property type="match status" value="1"/>
</dbReference>
<evidence type="ECO:0000256" key="3">
    <source>
        <dbReference type="ARBA" id="ARBA00022833"/>
    </source>
</evidence>
<dbReference type="PANTHER" id="PTHR33337">
    <property type="entry name" value="GFA DOMAIN-CONTAINING PROTEIN"/>
    <property type="match status" value="1"/>
</dbReference>
<name>A0A7Y0ATT7_9HYPH</name>
<dbReference type="EMBL" id="JABBGK010000001">
    <property type="protein sequence ID" value="NML73328.1"/>
    <property type="molecule type" value="Genomic_DNA"/>
</dbReference>
<dbReference type="PANTHER" id="PTHR33337:SF40">
    <property type="entry name" value="CENP-V_GFA DOMAIN-CONTAINING PROTEIN-RELATED"/>
    <property type="match status" value="1"/>
</dbReference>
<reference evidence="6 7" key="1">
    <citation type="submission" date="2020-04" db="EMBL/GenBank/DDBJ databases">
        <title>Rhizobium sp. S-51 isolated from soil.</title>
        <authorList>
            <person name="Dahal R.H."/>
        </authorList>
    </citation>
    <scope>NUCLEOTIDE SEQUENCE [LARGE SCALE GENOMIC DNA]</scope>
    <source>
        <strain evidence="6 7">S-51</strain>
    </source>
</reference>
<dbReference type="Pfam" id="PF04828">
    <property type="entry name" value="GFA"/>
    <property type="match status" value="1"/>
</dbReference>
<dbReference type="InterPro" id="IPR006913">
    <property type="entry name" value="CENP-V/GFA"/>
</dbReference>
<dbReference type="Proteomes" id="UP000541470">
    <property type="component" value="Unassembled WGS sequence"/>
</dbReference>
<evidence type="ECO:0000256" key="1">
    <source>
        <dbReference type="ARBA" id="ARBA00005495"/>
    </source>
</evidence>
<evidence type="ECO:0000313" key="6">
    <source>
        <dbReference type="EMBL" id="NML73328.1"/>
    </source>
</evidence>
<dbReference type="Gene3D" id="3.90.1590.10">
    <property type="entry name" value="glutathione-dependent formaldehyde- activating enzyme (gfa)"/>
    <property type="match status" value="1"/>
</dbReference>
<keyword evidence="7" id="KW-1185">Reference proteome</keyword>
<dbReference type="InterPro" id="IPR011057">
    <property type="entry name" value="Mss4-like_sf"/>
</dbReference>
<evidence type="ECO:0000256" key="2">
    <source>
        <dbReference type="ARBA" id="ARBA00022723"/>
    </source>
</evidence>
<comment type="similarity">
    <text evidence="1">Belongs to the Gfa family.</text>
</comment>
<evidence type="ECO:0000313" key="7">
    <source>
        <dbReference type="Proteomes" id="UP000541470"/>
    </source>
</evidence>
<protein>
    <submittedName>
        <fullName evidence="6">GFA family protein</fullName>
    </submittedName>
</protein>
<sequence length="136" mass="14962">MDETRTGACQCGAVRFKTKGPLREVVFCHCSQCRRQTGLYYAATNVTLDRIEVSGEQAVSWYRASPEAERGFCRTCGSALFWRRNGADYVSVMAGAFDQPSGLVGGYHIYCADRGDFYEIADDLPQYQAGMPASSG</sequence>
<gene>
    <name evidence="6" type="ORF">HHL25_04220</name>
</gene>
<dbReference type="GO" id="GO:0016846">
    <property type="term" value="F:carbon-sulfur lyase activity"/>
    <property type="evidence" value="ECO:0007669"/>
    <property type="project" value="InterPro"/>
</dbReference>
<dbReference type="RefSeq" id="WP_169587575.1">
    <property type="nucleotide sequence ID" value="NZ_JABBGK010000001.1"/>
</dbReference>
<keyword evidence="2" id="KW-0479">Metal-binding</keyword>
<proteinExistence type="inferred from homology"/>